<gene>
    <name evidence="4" type="ORF">G3R41_04895</name>
    <name evidence="3" type="ORF">GCU67_04895</name>
</gene>
<dbReference type="PROSITE" id="PS51257">
    <property type="entry name" value="PROKAR_LIPOPROTEIN"/>
    <property type="match status" value="1"/>
</dbReference>
<keyword evidence="2" id="KW-0732">Signal</keyword>
<dbReference type="Gene3D" id="2.40.50.120">
    <property type="match status" value="1"/>
</dbReference>
<evidence type="ECO:0000256" key="2">
    <source>
        <dbReference type="SAM" id="SignalP"/>
    </source>
</evidence>
<accession>A0A6P0ERS5</accession>
<dbReference type="SUPFAM" id="SSF50242">
    <property type="entry name" value="TIMP-like"/>
    <property type="match status" value="1"/>
</dbReference>
<dbReference type="Proteomes" id="UP000468828">
    <property type="component" value="Unassembled WGS sequence"/>
</dbReference>
<dbReference type="Proteomes" id="UP000471152">
    <property type="component" value="Unassembled WGS sequence"/>
</dbReference>
<evidence type="ECO:0000313" key="6">
    <source>
        <dbReference type="Proteomes" id="UP000471152"/>
    </source>
</evidence>
<evidence type="ECO:0008006" key="7">
    <source>
        <dbReference type="Google" id="ProtNLM"/>
    </source>
</evidence>
<dbReference type="AlphaFoldDB" id="A0A6P0ERS5"/>
<dbReference type="InterPro" id="IPR008993">
    <property type="entry name" value="TIMP-like_OB-fold"/>
</dbReference>
<evidence type="ECO:0000256" key="1">
    <source>
        <dbReference type="SAM" id="Phobius"/>
    </source>
</evidence>
<reference evidence="4 6" key="2">
    <citation type="submission" date="2020-02" db="EMBL/GenBank/DDBJ databases">
        <title>The WGS of Modestobacter muralis DSM 100205.</title>
        <authorList>
            <person name="Jiang Z."/>
        </authorList>
    </citation>
    <scope>NUCLEOTIDE SEQUENCE [LARGE SCALE GENOMIC DNA]</scope>
    <source>
        <strain evidence="4 6">DSM 100205</strain>
    </source>
</reference>
<keyword evidence="1" id="KW-0472">Membrane</keyword>
<evidence type="ECO:0000313" key="4">
    <source>
        <dbReference type="EMBL" id="NEN50280.1"/>
    </source>
</evidence>
<evidence type="ECO:0000313" key="5">
    <source>
        <dbReference type="Proteomes" id="UP000468828"/>
    </source>
</evidence>
<reference evidence="3 5" key="1">
    <citation type="submission" date="2020-01" db="EMBL/GenBank/DDBJ databases">
        <title>the WGS Modestobacter muralis CPCC 204518.</title>
        <authorList>
            <person name="Jiang Z."/>
        </authorList>
    </citation>
    <scope>NUCLEOTIDE SEQUENCE [LARGE SCALE GENOMIC DNA]</scope>
    <source>
        <strain evidence="3 5">DSM 100205</strain>
    </source>
</reference>
<protein>
    <recommendedName>
        <fullName evidence="7">Tissue inhibitor of metalloproteinase</fullName>
    </recommendedName>
</protein>
<dbReference type="EMBL" id="JAAGWB010000013">
    <property type="protein sequence ID" value="NEN50280.1"/>
    <property type="molecule type" value="Genomic_DNA"/>
</dbReference>
<dbReference type="RefSeq" id="WP_163609952.1">
    <property type="nucleotide sequence ID" value="NZ_JAAGWB010000013.1"/>
</dbReference>
<feature type="transmembrane region" description="Helical" evidence="1">
    <location>
        <begin position="170"/>
        <end position="191"/>
    </location>
</feature>
<feature type="signal peptide" evidence="2">
    <location>
        <begin position="1"/>
        <end position="22"/>
    </location>
</feature>
<name>A0A6P0ERS5_9ACTN</name>
<evidence type="ECO:0000313" key="3">
    <source>
        <dbReference type="EMBL" id="NEK93513.1"/>
    </source>
</evidence>
<comment type="caution">
    <text evidence="3">The sequence shown here is derived from an EMBL/GenBank/DDBJ whole genome shotgun (WGS) entry which is preliminary data.</text>
</comment>
<feature type="chain" id="PRO_5038252060" description="Tissue inhibitor of metalloproteinase" evidence="2">
    <location>
        <begin position="23"/>
        <end position="208"/>
    </location>
</feature>
<keyword evidence="1" id="KW-0812">Transmembrane</keyword>
<keyword evidence="5" id="KW-1185">Reference proteome</keyword>
<proteinExistence type="predicted"/>
<keyword evidence="1" id="KW-1133">Transmembrane helix</keyword>
<dbReference type="EMBL" id="JAAGWH010000013">
    <property type="protein sequence ID" value="NEK93513.1"/>
    <property type="molecule type" value="Genomic_DNA"/>
</dbReference>
<sequence>MRRLVVLVLGAFVLLTAGWVVAPAASACSCAPASIAEQVERADVVFTGTLVSREVLHPVPGVVGSDDPALHVFAVQTLLKGTASALQEVVSADSSASCGLALDGDGPFLVHATDPPGGPEGRLTASLCGGTAPADADLVAEVQALTGGAVPEQPSGPVIGMAEGSSTTTVAWLVAGLVGLTVLVGGLAALAGRRADRRALTVVVLTRD</sequence>
<organism evidence="3 5">
    <name type="scientific">Modestobacter muralis</name>
    <dbReference type="NCBI Taxonomy" id="1608614"/>
    <lineage>
        <taxon>Bacteria</taxon>
        <taxon>Bacillati</taxon>
        <taxon>Actinomycetota</taxon>
        <taxon>Actinomycetes</taxon>
        <taxon>Geodermatophilales</taxon>
        <taxon>Geodermatophilaceae</taxon>
        <taxon>Modestobacter</taxon>
    </lineage>
</organism>